<evidence type="ECO:0000313" key="2">
    <source>
        <dbReference type="Proteomes" id="UP000217790"/>
    </source>
</evidence>
<name>A0A2H3DLA8_ARMGA</name>
<dbReference type="AlphaFoldDB" id="A0A2H3DLA8"/>
<sequence length="189" mass="20834">MLSSGRKTIFAGRKDSHLLMESRHHEDLCLLILVSSNNFLIRVAILQSKIHSQPRYTGETTLHLHGNTDVNAKPLESNVDGRTREPFVSVASVTIMNRSQMDSTGIEKFERLAVNLFLPDRKHPRTTIESSENLIVERVHPSKDKVAVIGVPGVMFTSGNSYRYGGHVGSGNVSRARATLGGKLTGMVE</sequence>
<gene>
    <name evidence="1" type="ORF">ARMGADRAFT_1077521</name>
</gene>
<organism evidence="1 2">
    <name type="scientific">Armillaria gallica</name>
    <name type="common">Bulbous honey fungus</name>
    <name type="synonym">Armillaria bulbosa</name>
    <dbReference type="NCBI Taxonomy" id="47427"/>
    <lineage>
        <taxon>Eukaryota</taxon>
        <taxon>Fungi</taxon>
        <taxon>Dikarya</taxon>
        <taxon>Basidiomycota</taxon>
        <taxon>Agaricomycotina</taxon>
        <taxon>Agaricomycetes</taxon>
        <taxon>Agaricomycetidae</taxon>
        <taxon>Agaricales</taxon>
        <taxon>Marasmiineae</taxon>
        <taxon>Physalacriaceae</taxon>
        <taxon>Armillaria</taxon>
    </lineage>
</organism>
<evidence type="ECO:0000313" key="1">
    <source>
        <dbReference type="EMBL" id="PBK96011.1"/>
    </source>
</evidence>
<accession>A0A2H3DLA8</accession>
<dbReference type="InParanoid" id="A0A2H3DLA8"/>
<keyword evidence="2" id="KW-1185">Reference proteome</keyword>
<proteinExistence type="predicted"/>
<protein>
    <submittedName>
        <fullName evidence="1">Uncharacterized protein</fullName>
    </submittedName>
</protein>
<dbReference type="Proteomes" id="UP000217790">
    <property type="component" value="Unassembled WGS sequence"/>
</dbReference>
<reference evidence="2" key="1">
    <citation type="journal article" date="2017" name="Nat. Ecol. Evol.">
        <title>Genome expansion and lineage-specific genetic innovations in the forest pathogenic fungi Armillaria.</title>
        <authorList>
            <person name="Sipos G."/>
            <person name="Prasanna A.N."/>
            <person name="Walter M.C."/>
            <person name="O'Connor E."/>
            <person name="Balint B."/>
            <person name="Krizsan K."/>
            <person name="Kiss B."/>
            <person name="Hess J."/>
            <person name="Varga T."/>
            <person name="Slot J."/>
            <person name="Riley R."/>
            <person name="Boka B."/>
            <person name="Rigling D."/>
            <person name="Barry K."/>
            <person name="Lee J."/>
            <person name="Mihaltcheva S."/>
            <person name="LaButti K."/>
            <person name="Lipzen A."/>
            <person name="Waldron R."/>
            <person name="Moloney N.M."/>
            <person name="Sperisen C."/>
            <person name="Kredics L."/>
            <person name="Vagvoelgyi C."/>
            <person name="Patrignani A."/>
            <person name="Fitzpatrick D."/>
            <person name="Nagy I."/>
            <person name="Doyle S."/>
            <person name="Anderson J.B."/>
            <person name="Grigoriev I.V."/>
            <person name="Gueldener U."/>
            <person name="Muensterkoetter M."/>
            <person name="Nagy L.G."/>
        </authorList>
    </citation>
    <scope>NUCLEOTIDE SEQUENCE [LARGE SCALE GENOMIC DNA]</scope>
    <source>
        <strain evidence="2">Ar21-2</strain>
    </source>
</reference>
<dbReference type="EMBL" id="KZ293651">
    <property type="protein sequence ID" value="PBK96011.1"/>
    <property type="molecule type" value="Genomic_DNA"/>
</dbReference>